<name>X1B0X0_9ZZZZ</name>
<reference evidence="1" key="1">
    <citation type="journal article" date="2014" name="Front. Microbiol.">
        <title>High frequency of phylogenetically diverse reductive dehalogenase-homologous genes in deep subseafloor sedimentary metagenomes.</title>
        <authorList>
            <person name="Kawai M."/>
            <person name="Futagami T."/>
            <person name="Toyoda A."/>
            <person name="Takaki Y."/>
            <person name="Nishi S."/>
            <person name="Hori S."/>
            <person name="Arai W."/>
            <person name="Tsubouchi T."/>
            <person name="Morono Y."/>
            <person name="Uchiyama I."/>
            <person name="Ito T."/>
            <person name="Fujiyama A."/>
            <person name="Inagaki F."/>
            <person name="Takami H."/>
        </authorList>
    </citation>
    <scope>NUCLEOTIDE SEQUENCE</scope>
    <source>
        <strain evidence="1">Expedition CK06-06</strain>
    </source>
</reference>
<gene>
    <name evidence="1" type="ORF">S01H4_32512</name>
</gene>
<evidence type="ECO:0000313" key="1">
    <source>
        <dbReference type="EMBL" id="GAG88575.1"/>
    </source>
</evidence>
<proteinExistence type="predicted"/>
<dbReference type="InterPro" id="IPR025688">
    <property type="entry name" value="PGDYG_prot"/>
</dbReference>
<organism evidence="1">
    <name type="scientific">marine sediment metagenome</name>
    <dbReference type="NCBI Taxonomy" id="412755"/>
    <lineage>
        <taxon>unclassified sequences</taxon>
        <taxon>metagenomes</taxon>
        <taxon>ecological metagenomes</taxon>
    </lineage>
</organism>
<dbReference type="AlphaFoldDB" id="X1B0X0"/>
<sequence length="70" mass="8191">MITKMPRNFNVYRKKPVKIKAVQMEEEFEVKTLEGVLRGKAGDYLLQGVKGELYPCDKGIFEETYEEVFK</sequence>
<accession>X1B0X0</accession>
<dbReference type="Pfam" id="PF14083">
    <property type="entry name" value="PGDYG"/>
    <property type="match status" value="1"/>
</dbReference>
<protein>
    <submittedName>
        <fullName evidence="1">Uncharacterized protein</fullName>
    </submittedName>
</protein>
<dbReference type="EMBL" id="BART01017008">
    <property type="protein sequence ID" value="GAG88575.1"/>
    <property type="molecule type" value="Genomic_DNA"/>
</dbReference>
<comment type="caution">
    <text evidence="1">The sequence shown here is derived from an EMBL/GenBank/DDBJ whole genome shotgun (WGS) entry which is preliminary data.</text>
</comment>